<accession>A0A167HP87</accession>
<dbReference type="GO" id="GO:0009229">
    <property type="term" value="P:thiamine diphosphate biosynthetic process"/>
    <property type="evidence" value="ECO:0007669"/>
    <property type="project" value="UniProtKB-UniPathway"/>
</dbReference>
<feature type="compositionally biased region" description="Polar residues" evidence="18">
    <location>
        <begin position="381"/>
        <end position="392"/>
    </location>
</feature>
<dbReference type="GO" id="GO:0004417">
    <property type="term" value="F:hydroxyethylthiazole kinase activity"/>
    <property type="evidence" value="ECO:0007669"/>
    <property type="project" value="UniProtKB-EC"/>
</dbReference>
<dbReference type="GO" id="GO:0004789">
    <property type="term" value="F:thiamine-phosphate diphosphorylase activity"/>
    <property type="evidence" value="ECO:0007669"/>
    <property type="project" value="UniProtKB-EC"/>
</dbReference>
<keyword evidence="7" id="KW-0479">Metal-binding</keyword>
<comment type="caution">
    <text evidence="20">The sequence shown here is derived from an EMBL/GenBank/DDBJ whole genome shotgun (WGS) entry which is preliminary data.</text>
</comment>
<proteinExistence type="inferred from homology"/>
<comment type="similarity">
    <text evidence="16">In the C-terminal section; belongs to the Thz kinase family.</text>
</comment>
<dbReference type="Pfam" id="PF02581">
    <property type="entry name" value="TMP-TENI"/>
    <property type="match status" value="1"/>
</dbReference>
<evidence type="ECO:0000256" key="10">
    <source>
        <dbReference type="ARBA" id="ARBA00022840"/>
    </source>
</evidence>
<dbReference type="FunFam" id="3.20.20.70:FF:000104">
    <property type="entry name" value="Thiamine biosynthetic bifunctional enzyme"/>
    <property type="match status" value="1"/>
</dbReference>
<feature type="domain" description="Thiamine phosphate synthase/TenI" evidence="19">
    <location>
        <begin position="21"/>
        <end position="221"/>
    </location>
</feature>
<dbReference type="UniPathway" id="UPA00060">
    <property type="reaction ID" value="UER00139"/>
</dbReference>
<dbReference type="PRINTS" id="PR01099">
    <property type="entry name" value="HYETHTZKNASE"/>
</dbReference>
<dbReference type="SUPFAM" id="SSF53613">
    <property type="entry name" value="Ribokinase-like"/>
    <property type="match status" value="1"/>
</dbReference>
<feature type="compositionally biased region" description="Low complexity" evidence="18">
    <location>
        <begin position="371"/>
        <end position="380"/>
    </location>
</feature>
<keyword evidence="11" id="KW-0460">Magnesium</keyword>
<dbReference type="InterPro" id="IPR034291">
    <property type="entry name" value="TMP_synthase"/>
</dbReference>
<comment type="catalytic activity">
    <reaction evidence="13">
        <text>4-methyl-5-(2-phosphooxyethyl)-thiazole + 4-amino-2-methyl-5-(diphosphooxymethyl)pyrimidine + H(+) = thiamine phosphate + diphosphate</text>
        <dbReference type="Rhea" id="RHEA:22328"/>
        <dbReference type="ChEBI" id="CHEBI:15378"/>
        <dbReference type="ChEBI" id="CHEBI:33019"/>
        <dbReference type="ChEBI" id="CHEBI:37575"/>
        <dbReference type="ChEBI" id="CHEBI:57841"/>
        <dbReference type="ChEBI" id="CHEBI:58296"/>
        <dbReference type="EC" id="2.5.1.3"/>
    </reaction>
</comment>
<dbReference type="CDD" id="cd01170">
    <property type="entry name" value="THZ_kinase"/>
    <property type="match status" value="1"/>
</dbReference>
<evidence type="ECO:0000256" key="11">
    <source>
        <dbReference type="ARBA" id="ARBA00022842"/>
    </source>
</evidence>
<keyword evidence="9" id="KW-0418">Kinase</keyword>
<dbReference type="NCBIfam" id="TIGR00693">
    <property type="entry name" value="thiE"/>
    <property type="match status" value="1"/>
</dbReference>
<dbReference type="SUPFAM" id="SSF51391">
    <property type="entry name" value="Thiamin phosphate synthase"/>
    <property type="match status" value="1"/>
</dbReference>
<dbReference type="Gene3D" id="3.20.20.70">
    <property type="entry name" value="Aldolase class I"/>
    <property type="match status" value="1"/>
</dbReference>
<dbReference type="EMBL" id="AZHA01000005">
    <property type="protein sequence ID" value="OAA48145.1"/>
    <property type="molecule type" value="Genomic_DNA"/>
</dbReference>
<comment type="catalytic activity">
    <reaction evidence="1">
        <text>5-(2-hydroxyethyl)-4-methylthiazole + ATP = 4-methyl-5-(2-phosphooxyethyl)-thiazole + ADP + H(+)</text>
        <dbReference type="Rhea" id="RHEA:24212"/>
        <dbReference type="ChEBI" id="CHEBI:15378"/>
        <dbReference type="ChEBI" id="CHEBI:17957"/>
        <dbReference type="ChEBI" id="CHEBI:30616"/>
        <dbReference type="ChEBI" id="CHEBI:58296"/>
        <dbReference type="ChEBI" id="CHEBI:456216"/>
        <dbReference type="EC" id="2.7.1.50"/>
    </reaction>
</comment>
<dbReference type="InterPro" id="IPR022998">
    <property type="entry name" value="ThiamineP_synth_TenI"/>
</dbReference>
<comment type="pathway">
    <text evidence="4">Cofactor biosynthesis; thiamine diphosphate biosynthesis; 4-methyl-5-(2-phosphoethyl)-thiazole from 5-(2-hydroxyethyl)-4-methylthiazole: step 1/1.</text>
</comment>
<evidence type="ECO:0000256" key="6">
    <source>
        <dbReference type="ARBA" id="ARBA00022679"/>
    </source>
</evidence>
<evidence type="ECO:0000256" key="16">
    <source>
        <dbReference type="ARBA" id="ARBA00061146"/>
    </source>
</evidence>
<feature type="region of interest" description="Disordered" evidence="18">
    <location>
        <begin position="367"/>
        <end position="392"/>
    </location>
</feature>
<comment type="catalytic activity">
    <reaction evidence="15">
        <text>2-[(2R,5Z)-2-carboxy-4-methylthiazol-5(2H)-ylidene]ethyl phosphate + 4-amino-2-methyl-5-(diphosphooxymethyl)pyrimidine + 2 H(+) = thiamine phosphate + CO2 + diphosphate</text>
        <dbReference type="Rhea" id="RHEA:47844"/>
        <dbReference type="ChEBI" id="CHEBI:15378"/>
        <dbReference type="ChEBI" id="CHEBI:16526"/>
        <dbReference type="ChEBI" id="CHEBI:33019"/>
        <dbReference type="ChEBI" id="CHEBI:37575"/>
        <dbReference type="ChEBI" id="CHEBI:57841"/>
        <dbReference type="ChEBI" id="CHEBI:62899"/>
        <dbReference type="EC" id="2.5.1.3"/>
    </reaction>
</comment>
<dbReference type="GO" id="GO:0005524">
    <property type="term" value="F:ATP binding"/>
    <property type="evidence" value="ECO:0007669"/>
    <property type="project" value="UniProtKB-KW"/>
</dbReference>
<evidence type="ECO:0000256" key="14">
    <source>
        <dbReference type="ARBA" id="ARBA00047851"/>
    </source>
</evidence>
<keyword evidence="8" id="KW-0547">Nucleotide-binding</keyword>
<dbReference type="InterPro" id="IPR029056">
    <property type="entry name" value="Ribokinase-like"/>
</dbReference>
<dbReference type="NCBIfam" id="NF006830">
    <property type="entry name" value="PRK09355.1"/>
    <property type="match status" value="1"/>
</dbReference>
<organism evidence="20 21">
    <name type="scientific">Beauveria brongniartii RCEF 3172</name>
    <dbReference type="NCBI Taxonomy" id="1081107"/>
    <lineage>
        <taxon>Eukaryota</taxon>
        <taxon>Fungi</taxon>
        <taxon>Dikarya</taxon>
        <taxon>Ascomycota</taxon>
        <taxon>Pezizomycotina</taxon>
        <taxon>Sordariomycetes</taxon>
        <taxon>Hypocreomycetidae</taxon>
        <taxon>Hypocreales</taxon>
        <taxon>Cordycipitaceae</taxon>
        <taxon>Beauveria</taxon>
        <taxon>Beauveria brongniartii</taxon>
    </lineage>
</organism>
<dbReference type="InterPro" id="IPR000417">
    <property type="entry name" value="Hyethyz_kinase"/>
</dbReference>
<dbReference type="Gene3D" id="3.40.1190.20">
    <property type="match status" value="1"/>
</dbReference>
<dbReference type="GO" id="GO:0000287">
    <property type="term" value="F:magnesium ion binding"/>
    <property type="evidence" value="ECO:0007669"/>
    <property type="project" value="InterPro"/>
</dbReference>
<dbReference type="AlphaFoldDB" id="A0A167HP87"/>
<dbReference type="OrthoDB" id="4994at2759"/>
<comment type="cofactor">
    <cofactor evidence="2">
        <name>Mg(2+)</name>
        <dbReference type="ChEBI" id="CHEBI:18420"/>
    </cofactor>
</comment>
<keyword evidence="6" id="KW-0808">Transferase</keyword>
<keyword evidence="10" id="KW-0067">ATP-binding</keyword>
<evidence type="ECO:0000256" key="3">
    <source>
        <dbReference type="ARBA" id="ARBA00003814"/>
    </source>
</evidence>
<evidence type="ECO:0000256" key="1">
    <source>
        <dbReference type="ARBA" id="ARBA00001771"/>
    </source>
</evidence>
<dbReference type="PANTHER" id="PTHR20857:SF23">
    <property type="entry name" value="THIAMINE BIOSYNTHETIC BIFUNCTIONAL ENZYME"/>
    <property type="match status" value="1"/>
</dbReference>
<evidence type="ECO:0000259" key="19">
    <source>
        <dbReference type="Pfam" id="PF02581"/>
    </source>
</evidence>
<comment type="similarity">
    <text evidence="17">In the N-terminal section; belongs to the thiamine-phosphate synthase family.</text>
</comment>
<reference evidence="20 21" key="1">
    <citation type="journal article" date="2016" name="Genome Biol. Evol.">
        <title>Divergent and convergent evolution of fungal pathogenicity.</title>
        <authorList>
            <person name="Shang Y."/>
            <person name="Xiao G."/>
            <person name="Zheng P."/>
            <person name="Cen K."/>
            <person name="Zhan S."/>
            <person name="Wang C."/>
        </authorList>
    </citation>
    <scope>NUCLEOTIDE SEQUENCE [LARGE SCALE GENOMIC DNA]</scope>
    <source>
        <strain evidence="20 21">RCEF 3172</strain>
    </source>
</reference>
<protein>
    <submittedName>
        <fullName evidence="20">Thiamine-phosphate pyrophosphorylase</fullName>
    </submittedName>
</protein>
<evidence type="ECO:0000256" key="12">
    <source>
        <dbReference type="ARBA" id="ARBA00022977"/>
    </source>
</evidence>
<evidence type="ECO:0000313" key="20">
    <source>
        <dbReference type="EMBL" id="OAA48145.1"/>
    </source>
</evidence>
<keyword evidence="21" id="KW-1185">Reference proteome</keyword>
<evidence type="ECO:0000313" key="21">
    <source>
        <dbReference type="Proteomes" id="UP000076863"/>
    </source>
</evidence>
<evidence type="ECO:0000256" key="4">
    <source>
        <dbReference type="ARBA" id="ARBA00004868"/>
    </source>
</evidence>
<name>A0A167HP87_9HYPO</name>
<evidence type="ECO:0000256" key="17">
    <source>
        <dbReference type="ARBA" id="ARBA00061283"/>
    </source>
</evidence>
<dbReference type="GO" id="GO:0009228">
    <property type="term" value="P:thiamine biosynthetic process"/>
    <property type="evidence" value="ECO:0007669"/>
    <property type="project" value="UniProtKB-KW"/>
</dbReference>
<comment type="function">
    <text evidence="3">Condenses 4-methyl-5-(beta-hydroxyethyl)thiazole monophosphate (THZ-P) and 2-methyl-4-amino-5-hydroxymethyl pyrimidine pyrophosphate (HMP-PP) to form thiamine monophosphate (TMP).</text>
</comment>
<evidence type="ECO:0000256" key="9">
    <source>
        <dbReference type="ARBA" id="ARBA00022777"/>
    </source>
</evidence>
<evidence type="ECO:0000256" key="18">
    <source>
        <dbReference type="SAM" id="MobiDB-lite"/>
    </source>
</evidence>
<dbReference type="PANTHER" id="PTHR20857">
    <property type="entry name" value="THIAMINE-PHOSPHATE PYROPHOSPHORYLASE"/>
    <property type="match status" value="1"/>
</dbReference>
<dbReference type="CDD" id="cd00564">
    <property type="entry name" value="TMP_TenI"/>
    <property type="match status" value="1"/>
</dbReference>
<evidence type="ECO:0000256" key="5">
    <source>
        <dbReference type="ARBA" id="ARBA00005165"/>
    </source>
</evidence>
<comment type="pathway">
    <text evidence="5">Cofactor biosynthesis; thiamine diphosphate biosynthesis; thiamine phosphate from 4-amino-2-methyl-5-diphosphomethylpyrimidine and 4-methyl-5-(2-phosphoethyl)-thiazole: step 1/1.</text>
</comment>
<keyword evidence="12" id="KW-0784">Thiamine biosynthesis</keyword>
<evidence type="ECO:0000256" key="15">
    <source>
        <dbReference type="ARBA" id="ARBA00047883"/>
    </source>
</evidence>
<evidence type="ECO:0000256" key="2">
    <source>
        <dbReference type="ARBA" id="ARBA00001946"/>
    </source>
</evidence>
<dbReference type="HAMAP" id="MF_00228">
    <property type="entry name" value="Thz_kinase"/>
    <property type="match status" value="1"/>
</dbReference>
<evidence type="ECO:0000256" key="7">
    <source>
        <dbReference type="ARBA" id="ARBA00022723"/>
    </source>
</evidence>
<comment type="catalytic activity">
    <reaction evidence="14">
        <text>2-(2-carboxy-4-methylthiazol-5-yl)ethyl phosphate + 4-amino-2-methyl-5-(diphosphooxymethyl)pyrimidine + 2 H(+) = thiamine phosphate + CO2 + diphosphate</text>
        <dbReference type="Rhea" id="RHEA:47848"/>
        <dbReference type="ChEBI" id="CHEBI:15378"/>
        <dbReference type="ChEBI" id="CHEBI:16526"/>
        <dbReference type="ChEBI" id="CHEBI:33019"/>
        <dbReference type="ChEBI" id="CHEBI:37575"/>
        <dbReference type="ChEBI" id="CHEBI:57841"/>
        <dbReference type="ChEBI" id="CHEBI:62890"/>
        <dbReference type="EC" id="2.5.1.3"/>
    </reaction>
</comment>
<evidence type="ECO:0000256" key="13">
    <source>
        <dbReference type="ARBA" id="ARBA00047334"/>
    </source>
</evidence>
<dbReference type="GO" id="GO:0005737">
    <property type="term" value="C:cytoplasm"/>
    <property type="evidence" value="ECO:0007669"/>
    <property type="project" value="TreeGrafter"/>
</dbReference>
<evidence type="ECO:0000256" key="8">
    <source>
        <dbReference type="ARBA" id="ARBA00022741"/>
    </source>
</evidence>
<dbReference type="Proteomes" id="UP000076863">
    <property type="component" value="Unassembled WGS sequence"/>
</dbReference>
<dbReference type="HAMAP" id="MF_00097">
    <property type="entry name" value="TMP_synthase"/>
    <property type="match status" value="1"/>
</dbReference>
<gene>
    <name evidence="20" type="ORF">BBO_02414</name>
</gene>
<dbReference type="InterPro" id="IPR036206">
    <property type="entry name" value="ThiamineP_synth_sf"/>
</dbReference>
<sequence length="540" mass="55601">MLALLTQKRPTVPAPPPNYGVYLVTDSTPAILGDRDLAQVVEAALRGGVTCVQYRDKLGEHAAVVATARKLHALTRRYGVPLLINDRVDVAVEVGCEGIHIGQDDKREDVDVHEARKLVGNDKIIGVTASNADEAIRACEDGADYLGLGTVFSTATKKDTKSIIGPSGVRTILKAMVEAGHGAVPTVCIGGINNDNAAKVLAQSSAAPAKSLDGVAVVSAVIAAEDPAEAARLLAGHVAVAAIPLVVGAVSRTTPLSHNMTNLVVQNFAANVALAVGASPIMSTYAAEAADLAKLGGALVVNMGTVTPEGLANYKQAIKAYNDANRPVILDPVGAGATAIRRAASAEILALGRFAVIKGNVAEMQTLHGHSSSSSPSSSSAPQQRGVDSTSELTIPSRARLAAALARRHRTVVLVTGPTDIVSDGARTYRVDNGDAMLGRVTGTGCTLGTTVSAMVAAYPQDALLATVAAAAVFGIAAQYAVDRDGEVRGPGTFVPAFLDELYSITRATAKGDLRWLVLARVQGVQVDDDDGEEALIGKA</sequence>
<dbReference type="InterPro" id="IPR013785">
    <property type="entry name" value="Aldolase_TIM"/>
</dbReference>
<dbReference type="Pfam" id="PF02110">
    <property type="entry name" value="HK"/>
    <property type="match status" value="1"/>
</dbReference>